<keyword evidence="5" id="KW-1185">Reference proteome</keyword>
<evidence type="ECO:0000313" key="5">
    <source>
        <dbReference type="Proteomes" id="UP001151760"/>
    </source>
</evidence>
<dbReference type="SMART" id="SM00343">
    <property type="entry name" value="ZnF_C2HC"/>
    <property type="match status" value="2"/>
</dbReference>
<dbReference type="Gene3D" id="4.10.60.10">
    <property type="entry name" value="Zinc finger, CCHC-type"/>
    <property type="match status" value="1"/>
</dbReference>
<evidence type="ECO:0000256" key="2">
    <source>
        <dbReference type="SAM" id="MobiDB-lite"/>
    </source>
</evidence>
<dbReference type="Proteomes" id="UP001151760">
    <property type="component" value="Unassembled WGS sequence"/>
</dbReference>
<dbReference type="SUPFAM" id="SSF57756">
    <property type="entry name" value="Retrovirus zinc finger-like domains"/>
    <property type="match status" value="1"/>
</dbReference>
<keyword evidence="1" id="KW-0479">Metal-binding</keyword>
<protein>
    <submittedName>
        <fullName evidence="4">Reverse transcriptase domain-containing protein</fullName>
    </submittedName>
</protein>
<evidence type="ECO:0000256" key="1">
    <source>
        <dbReference type="PROSITE-ProRule" id="PRU00047"/>
    </source>
</evidence>
<feature type="compositionally biased region" description="Basic and acidic residues" evidence="2">
    <location>
        <begin position="13"/>
        <end position="30"/>
    </location>
</feature>
<keyword evidence="4" id="KW-0695">RNA-directed DNA polymerase</keyword>
<dbReference type="Pfam" id="PF00098">
    <property type="entry name" value="zf-CCHC"/>
    <property type="match status" value="2"/>
</dbReference>
<feature type="region of interest" description="Disordered" evidence="2">
    <location>
        <begin position="128"/>
        <end position="152"/>
    </location>
</feature>
<evidence type="ECO:0000259" key="3">
    <source>
        <dbReference type="PROSITE" id="PS50158"/>
    </source>
</evidence>
<keyword evidence="4" id="KW-0808">Transferase</keyword>
<name>A0ABQ5CV82_9ASTR</name>
<sequence>MIDQGVTSALAARDADRNTNGDDSHISRTGVRRIERTAPVNCNFTVFIKLSTLNSSTEGVCATWHSPFKFALNMVETPQVKTVGHDAAYGERCYVASKPKQCKEAVEIATELIDKKIRTFADHQTENKIKQDNNQQQQQQQLQNKRQNTGKAYAAGTGEKKLYGVSKPLCPKCNYHHDGPCAPKCHKCNRVGHLARDYRSPANANTANNQKGTRTGQKPTCYECGTQGHFKRECQKLKNNNNQGNPARNVNASAKVYAVGRAGTNPNSNVMTGSIYKFD</sequence>
<dbReference type="PROSITE" id="PS50158">
    <property type="entry name" value="ZF_CCHC"/>
    <property type="match status" value="1"/>
</dbReference>
<gene>
    <name evidence="4" type="ORF">Tco_0911240</name>
</gene>
<reference evidence="4" key="2">
    <citation type="submission" date="2022-01" db="EMBL/GenBank/DDBJ databases">
        <authorList>
            <person name="Yamashiro T."/>
            <person name="Shiraishi A."/>
            <person name="Satake H."/>
            <person name="Nakayama K."/>
        </authorList>
    </citation>
    <scope>NUCLEOTIDE SEQUENCE</scope>
</reference>
<feature type="domain" description="CCHC-type" evidence="3">
    <location>
        <begin position="221"/>
        <end position="236"/>
    </location>
</feature>
<dbReference type="InterPro" id="IPR036875">
    <property type="entry name" value="Znf_CCHC_sf"/>
</dbReference>
<dbReference type="EMBL" id="BQNB010014667">
    <property type="protein sequence ID" value="GJT30965.1"/>
    <property type="molecule type" value="Genomic_DNA"/>
</dbReference>
<organism evidence="4 5">
    <name type="scientific">Tanacetum coccineum</name>
    <dbReference type="NCBI Taxonomy" id="301880"/>
    <lineage>
        <taxon>Eukaryota</taxon>
        <taxon>Viridiplantae</taxon>
        <taxon>Streptophyta</taxon>
        <taxon>Embryophyta</taxon>
        <taxon>Tracheophyta</taxon>
        <taxon>Spermatophyta</taxon>
        <taxon>Magnoliopsida</taxon>
        <taxon>eudicotyledons</taxon>
        <taxon>Gunneridae</taxon>
        <taxon>Pentapetalae</taxon>
        <taxon>asterids</taxon>
        <taxon>campanulids</taxon>
        <taxon>Asterales</taxon>
        <taxon>Asteraceae</taxon>
        <taxon>Asteroideae</taxon>
        <taxon>Anthemideae</taxon>
        <taxon>Anthemidinae</taxon>
        <taxon>Tanacetum</taxon>
    </lineage>
</organism>
<dbReference type="InterPro" id="IPR001878">
    <property type="entry name" value="Znf_CCHC"/>
</dbReference>
<feature type="region of interest" description="Disordered" evidence="2">
    <location>
        <begin position="10"/>
        <end position="30"/>
    </location>
</feature>
<evidence type="ECO:0000313" key="4">
    <source>
        <dbReference type="EMBL" id="GJT30965.1"/>
    </source>
</evidence>
<comment type="caution">
    <text evidence="4">The sequence shown here is derived from an EMBL/GenBank/DDBJ whole genome shotgun (WGS) entry which is preliminary data.</text>
</comment>
<keyword evidence="1" id="KW-0863">Zinc-finger</keyword>
<proteinExistence type="predicted"/>
<keyword evidence="4" id="KW-0548">Nucleotidyltransferase</keyword>
<reference evidence="4" key="1">
    <citation type="journal article" date="2022" name="Int. J. Mol. Sci.">
        <title>Draft Genome of Tanacetum Coccineum: Genomic Comparison of Closely Related Tanacetum-Family Plants.</title>
        <authorList>
            <person name="Yamashiro T."/>
            <person name="Shiraishi A."/>
            <person name="Nakayama K."/>
            <person name="Satake H."/>
        </authorList>
    </citation>
    <scope>NUCLEOTIDE SEQUENCE</scope>
</reference>
<feature type="compositionally biased region" description="Low complexity" evidence="2">
    <location>
        <begin position="132"/>
        <end position="147"/>
    </location>
</feature>
<dbReference type="GO" id="GO:0003964">
    <property type="term" value="F:RNA-directed DNA polymerase activity"/>
    <property type="evidence" value="ECO:0007669"/>
    <property type="project" value="UniProtKB-KW"/>
</dbReference>
<accession>A0ABQ5CV82</accession>
<keyword evidence="1" id="KW-0862">Zinc</keyword>